<protein>
    <submittedName>
        <fullName evidence="1">Uncharacterized protein</fullName>
    </submittedName>
</protein>
<dbReference type="AlphaFoldDB" id="A0A179BWG4"/>
<sequence>MQFAPSFAFGLVLCLFSSHSPSPKTFKPVLSTTRWTGPDVVARDFVDGNASPLLRRDRVETSGTAISNPISAAVIAHISGKNRSAELWRLEENDAIVKRS</sequence>
<dbReference type="EMBL" id="LWBS01000082">
    <property type="protein sequence ID" value="OAP95966.1"/>
    <property type="molecule type" value="Genomic_DNA"/>
</dbReference>
<accession>A0A179BWG4</accession>
<organism evidence="1">
    <name type="scientific">Rhizobium leguminosarum</name>
    <dbReference type="NCBI Taxonomy" id="384"/>
    <lineage>
        <taxon>Bacteria</taxon>
        <taxon>Pseudomonadati</taxon>
        <taxon>Pseudomonadota</taxon>
        <taxon>Alphaproteobacteria</taxon>
        <taxon>Hyphomicrobiales</taxon>
        <taxon>Rhizobiaceae</taxon>
        <taxon>Rhizobium/Agrobacterium group</taxon>
        <taxon>Rhizobium</taxon>
    </lineage>
</organism>
<gene>
    <name evidence="1" type="ORF">A4U53_38825</name>
</gene>
<evidence type="ECO:0000313" key="1">
    <source>
        <dbReference type="EMBL" id="OAP95966.1"/>
    </source>
</evidence>
<name>A0A179BWG4_RHILE</name>
<comment type="caution">
    <text evidence="1">The sequence shown here is derived from an EMBL/GenBank/DDBJ whole genome shotgun (WGS) entry which is preliminary data.</text>
</comment>
<proteinExistence type="predicted"/>
<reference evidence="1" key="1">
    <citation type="submission" date="2016-04" db="EMBL/GenBank/DDBJ databases">
        <title>Fast-growing isolate from the root nodules of Vavilovia formosa.</title>
        <authorList>
            <person name="Kimeklis A."/>
            <person name="Safronova V."/>
            <person name="Belimov A."/>
            <person name="Andronov E."/>
        </authorList>
    </citation>
    <scope>NUCLEOTIDE SEQUENCE [LARGE SCALE GENOMIC DNA]</scope>
    <source>
        <strain evidence="1">Vaf-46</strain>
    </source>
</reference>